<dbReference type="EMBL" id="CAJEWN010000060">
    <property type="protein sequence ID" value="CAD2155955.1"/>
    <property type="molecule type" value="Genomic_DNA"/>
</dbReference>
<proteinExistence type="predicted"/>
<organism evidence="1 2">
    <name type="scientific">Meloidogyne enterolobii</name>
    <name type="common">Root-knot nematode worm</name>
    <name type="synonym">Meloidogyne mayaguensis</name>
    <dbReference type="NCBI Taxonomy" id="390850"/>
    <lineage>
        <taxon>Eukaryota</taxon>
        <taxon>Metazoa</taxon>
        <taxon>Ecdysozoa</taxon>
        <taxon>Nematoda</taxon>
        <taxon>Chromadorea</taxon>
        <taxon>Rhabditida</taxon>
        <taxon>Tylenchina</taxon>
        <taxon>Tylenchomorpha</taxon>
        <taxon>Tylenchoidea</taxon>
        <taxon>Meloidogynidae</taxon>
        <taxon>Meloidogyninae</taxon>
        <taxon>Meloidogyne</taxon>
    </lineage>
</organism>
<dbReference type="Proteomes" id="UP000580250">
    <property type="component" value="Unassembled WGS sequence"/>
</dbReference>
<dbReference type="AlphaFoldDB" id="A0A6V7UHK1"/>
<sequence length="49" mass="5330">MLNCCVYQNPIYCVGSHGEAKGCCPGTHKCGQNACEPKGKDKASFKFYI</sequence>
<name>A0A6V7UHK1_MELEN</name>
<evidence type="ECO:0000313" key="2">
    <source>
        <dbReference type="Proteomes" id="UP000580250"/>
    </source>
</evidence>
<protein>
    <submittedName>
        <fullName evidence="1">Uncharacterized protein</fullName>
    </submittedName>
</protein>
<comment type="caution">
    <text evidence="1">The sequence shown here is derived from an EMBL/GenBank/DDBJ whole genome shotgun (WGS) entry which is preliminary data.</text>
</comment>
<evidence type="ECO:0000313" key="1">
    <source>
        <dbReference type="EMBL" id="CAD2155955.1"/>
    </source>
</evidence>
<reference evidence="1 2" key="1">
    <citation type="submission" date="2020-08" db="EMBL/GenBank/DDBJ databases">
        <authorList>
            <person name="Koutsovoulos G."/>
            <person name="Danchin GJ E."/>
        </authorList>
    </citation>
    <scope>NUCLEOTIDE SEQUENCE [LARGE SCALE GENOMIC DNA]</scope>
</reference>
<accession>A0A6V7UHK1</accession>
<gene>
    <name evidence="1" type="ORF">MENT_LOCUS12073</name>
</gene>